<evidence type="ECO:0000256" key="1">
    <source>
        <dbReference type="ARBA" id="ARBA00004613"/>
    </source>
</evidence>
<dbReference type="GO" id="GO:0016042">
    <property type="term" value="P:lipid catabolic process"/>
    <property type="evidence" value="ECO:0007669"/>
    <property type="project" value="UniProtKB-KW"/>
</dbReference>
<dbReference type="EnsemblPlants" id="Solyc02g071675.1.1">
    <property type="protein sequence ID" value="Solyc02g071675.1.1"/>
    <property type="gene ID" value="Solyc02g071675.1"/>
</dbReference>
<comment type="similarity">
    <text evidence="2">Belongs to the 'GDSL' lipolytic enzyme family.</text>
</comment>
<name>A0A3Q7F2J0_SOLLC</name>
<dbReference type="Gene3D" id="3.40.50.1110">
    <property type="entry name" value="SGNH hydrolase"/>
    <property type="match status" value="1"/>
</dbReference>
<evidence type="ECO:0000256" key="6">
    <source>
        <dbReference type="ARBA" id="ARBA00022963"/>
    </source>
</evidence>
<evidence type="ECO:0000256" key="2">
    <source>
        <dbReference type="ARBA" id="ARBA00008668"/>
    </source>
</evidence>
<evidence type="ECO:0000313" key="9">
    <source>
        <dbReference type="Proteomes" id="UP000004994"/>
    </source>
</evidence>
<comment type="subcellular location">
    <subcellularLocation>
        <location evidence="1">Secreted</location>
    </subcellularLocation>
</comment>
<dbReference type="Proteomes" id="UP000004994">
    <property type="component" value="Chromosome 2"/>
</dbReference>
<dbReference type="InParanoid" id="A0A3Q7F2J0"/>
<evidence type="ECO:0000256" key="5">
    <source>
        <dbReference type="ARBA" id="ARBA00022801"/>
    </source>
</evidence>
<dbReference type="PANTHER" id="PTHR45650:SF9">
    <property type="entry name" value="SGNH HYDROLASE-TYPE ESTERASE DOMAIN-CONTAINING PROTEIN"/>
    <property type="match status" value="1"/>
</dbReference>
<dbReference type="InterPro" id="IPR036514">
    <property type="entry name" value="SGNH_hydro_sf"/>
</dbReference>
<keyword evidence="4" id="KW-0732">Signal</keyword>
<keyword evidence="6" id="KW-0442">Lipid degradation</keyword>
<evidence type="ECO:0000256" key="7">
    <source>
        <dbReference type="ARBA" id="ARBA00023098"/>
    </source>
</evidence>
<keyword evidence="9" id="KW-1185">Reference proteome</keyword>
<evidence type="ECO:0000256" key="4">
    <source>
        <dbReference type="ARBA" id="ARBA00022729"/>
    </source>
</evidence>
<dbReference type="GO" id="GO:0016787">
    <property type="term" value="F:hydrolase activity"/>
    <property type="evidence" value="ECO:0007669"/>
    <property type="project" value="UniProtKB-KW"/>
</dbReference>
<reference evidence="8" key="1">
    <citation type="journal article" date="2012" name="Nature">
        <title>The tomato genome sequence provides insights into fleshy fruit evolution.</title>
        <authorList>
            <consortium name="Tomato Genome Consortium"/>
        </authorList>
    </citation>
    <scope>NUCLEOTIDE SEQUENCE [LARGE SCALE GENOMIC DNA]</scope>
    <source>
        <strain evidence="8">cv. Heinz 1706</strain>
    </source>
</reference>
<dbReference type="OMA" id="SEHQTWA"/>
<organism evidence="8">
    <name type="scientific">Solanum lycopersicum</name>
    <name type="common">Tomato</name>
    <name type="synonym">Lycopersicon esculentum</name>
    <dbReference type="NCBI Taxonomy" id="4081"/>
    <lineage>
        <taxon>Eukaryota</taxon>
        <taxon>Viridiplantae</taxon>
        <taxon>Streptophyta</taxon>
        <taxon>Embryophyta</taxon>
        <taxon>Tracheophyta</taxon>
        <taxon>Spermatophyta</taxon>
        <taxon>Magnoliopsida</taxon>
        <taxon>eudicotyledons</taxon>
        <taxon>Gunneridae</taxon>
        <taxon>Pentapetalae</taxon>
        <taxon>asterids</taxon>
        <taxon>lamiids</taxon>
        <taxon>Solanales</taxon>
        <taxon>Solanaceae</taxon>
        <taxon>Solanoideae</taxon>
        <taxon>Solaneae</taxon>
        <taxon>Solanum</taxon>
        <taxon>Solanum subgen. Lycopersicon</taxon>
    </lineage>
</organism>
<evidence type="ECO:0000313" key="8">
    <source>
        <dbReference type="EnsemblPlants" id="Solyc02g071675.1.1"/>
    </source>
</evidence>
<reference evidence="8" key="2">
    <citation type="submission" date="2019-01" db="UniProtKB">
        <authorList>
            <consortium name="EnsemblPlants"/>
        </authorList>
    </citation>
    <scope>IDENTIFICATION</scope>
    <source>
        <strain evidence="8">cv. Heinz 1706</strain>
    </source>
</reference>
<accession>A0A3Q7F2J0</accession>
<sequence>MMRRIDLFFKYVVEGAPQVSCYFVFGDSLFVNGNNNDLNTTAKANYVPYGVDFPDVHSEHQTWAYVPDDLDFLD</sequence>
<dbReference type="GO" id="GO:0005576">
    <property type="term" value="C:extracellular region"/>
    <property type="evidence" value="ECO:0007669"/>
    <property type="project" value="UniProtKB-SubCell"/>
</dbReference>
<dbReference type="AlphaFoldDB" id="A0A3Q7F2J0"/>
<keyword evidence="7" id="KW-0443">Lipid metabolism</keyword>
<dbReference type="STRING" id="4081.A0A3Q7F2J0"/>
<dbReference type="Gramene" id="Solyc02g071675.1.1">
    <property type="protein sequence ID" value="Solyc02g071675.1.1"/>
    <property type="gene ID" value="Solyc02g071675.1"/>
</dbReference>
<keyword evidence="3" id="KW-0964">Secreted</keyword>
<keyword evidence="5" id="KW-0378">Hydrolase</keyword>
<dbReference type="PANTHER" id="PTHR45650">
    <property type="entry name" value="GDSL-LIKE LIPASE/ACYLHYDROLASE-RELATED"/>
    <property type="match status" value="1"/>
</dbReference>
<dbReference type="InterPro" id="IPR051238">
    <property type="entry name" value="GDSL_esterase/lipase"/>
</dbReference>
<evidence type="ECO:0000256" key="3">
    <source>
        <dbReference type="ARBA" id="ARBA00022525"/>
    </source>
</evidence>
<proteinExistence type="inferred from homology"/>
<protein>
    <submittedName>
        <fullName evidence="8">Uncharacterized protein</fullName>
    </submittedName>
</protein>